<comment type="caution">
    <text evidence="5">The sequence shown here is derived from an EMBL/GenBank/DDBJ whole genome shotgun (WGS) entry which is preliminary data.</text>
</comment>
<evidence type="ECO:0000313" key="6">
    <source>
        <dbReference type="EMBL" id="GES94889.1"/>
    </source>
</evidence>
<dbReference type="EMBL" id="BEXD01004115">
    <property type="protein sequence ID" value="GBC07019.1"/>
    <property type="molecule type" value="Genomic_DNA"/>
</dbReference>
<evidence type="ECO:0000313" key="7">
    <source>
        <dbReference type="Proteomes" id="UP000247702"/>
    </source>
</evidence>
<dbReference type="STRING" id="94130.A0A2Z6SKU4"/>
<protein>
    <submittedName>
        <fullName evidence="6">P-loop containing nucleoside triphosphate hydrolase</fullName>
    </submittedName>
</protein>
<dbReference type="GO" id="GO:0043657">
    <property type="term" value="C:host cell"/>
    <property type="evidence" value="ECO:0007669"/>
    <property type="project" value="UniProtKB-SubCell"/>
</dbReference>
<dbReference type="Proteomes" id="UP000615446">
    <property type="component" value="Unassembled WGS sequence"/>
</dbReference>
<dbReference type="GO" id="GO:0016787">
    <property type="term" value="F:hydrolase activity"/>
    <property type="evidence" value="ECO:0007669"/>
    <property type="project" value="UniProtKB-KW"/>
</dbReference>
<proteinExistence type="predicted"/>
<evidence type="ECO:0000256" key="2">
    <source>
        <dbReference type="ARBA" id="ARBA00004613"/>
    </source>
</evidence>
<comment type="subcellular location">
    <subcellularLocation>
        <location evidence="1">Host cell</location>
    </subcellularLocation>
    <subcellularLocation>
        <location evidence="2">Secreted</location>
    </subcellularLocation>
</comment>
<reference evidence="5 7" key="1">
    <citation type="submission" date="2017-11" db="EMBL/GenBank/DDBJ databases">
        <title>The genome of Rhizophagus clarus HR1 reveals common genetic basis of auxotrophy among arbuscular mycorrhizal fungi.</title>
        <authorList>
            <person name="Kobayashi Y."/>
        </authorList>
    </citation>
    <scope>NUCLEOTIDE SEQUENCE [LARGE SCALE GENOMIC DNA]</scope>
    <source>
        <strain evidence="5 7">HR1</strain>
    </source>
</reference>
<dbReference type="InterPro" id="IPR045379">
    <property type="entry name" value="Crinkler_N"/>
</dbReference>
<gene>
    <name evidence="6" type="ORF">RCL2_002158700</name>
    <name evidence="5" type="ORF">RclHR1_00720028</name>
</gene>
<evidence type="ECO:0000259" key="4">
    <source>
        <dbReference type="Pfam" id="PF20147"/>
    </source>
</evidence>
<dbReference type="Pfam" id="PF20147">
    <property type="entry name" value="Crinkler"/>
    <property type="match status" value="1"/>
</dbReference>
<dbReference type="EMBL" id="BLAL01000239">
    <property type="protein sequence ID" value="GES94889.1"/>
    <property type="molecule type" value="Genomic_DNA"/>
</dbReference>
<name>A0A2Z6SKU4_9GLOM</name>
<keyword evidence="3" id="KW-0964">Secreted</keyword>
<keyword evidence="6" id="KW-0378">Hydrolase</keyword>
<sequence>MINCFVLGNGASFTFDIKDEKNSDVVTFSHLREKLVESKRNIFGEAKAEDLKLWHVNIHTRRNEEYEELKENPHLDVDIGKKFGGEVLDATWSIIKEFPNPPEEHIHIIVGNAKKKHSEPATTDQRTRDTASLGYVPRREGNLGGTLLRPDQLTSNSNEGISLTDKDTSKRPVVVKSLIDDLLIKKIILVRAPSYSGKTSLTQLIEDYLVNSAEYSTFRVIRFSTLWGNDVGKLCNYENFGEAWEEVLGIDWVKWRGECKKIRTILIIDEVQKIYQHELMDIDIDNKSVTAGRFWETVKRGLQGSHDIYIIMFGAYSNPGDLSTFVDIPDFNCKSIYDIKFTDNELEEYVTNFCRCFNLKEHNENIIPEFIKYIKSATAGHVGFVRHILYYTREEMKPKVNELTWNKILMYLNSNGFNETINNCRGLPKIKSFSRDEIKLCENVLLNKTYPYQSSNNSVLALIKSGVLVTDKNYVLQFSAPIVMRSFIYQNYGNEKISETVPESLYDFIVSIFTAMCLESRELLQRTLSFRFEEREETVILEQMWQKEFYRMGKRLLNGYFMSCDVGATFASNGYLDFYVDEPLNWAIKILREGRCDETTGIYKEITLYAESIAIVDIRSESIKVQKLKENFVHVSYSKNYDAFKIECLGRDTVNIKF</sequence>
<reference evidence="6" key="2">
    <citation type="submission" date="2019-10" db="EMBL/GenBank/DDBJ databases">
        <title>Conservation and host-specific expression of non-tandemly repeated heterogenous ribosome RNA gene in arbuscular mycorrhizal fungi.</title>
        <authorList>
            <person name="Maeda T."/>
            <person name="Kobayashi Y."/>
            <person name="Nakagawa T."/>
            <person name="Ezawa T."/>
            <person name="Yamaguchi K."/>
            <person name="Bino T."/>
            <person name="Nishimoto Y."/>
            <person name="Shigenobu S."/>
            <person name="Kawaguchi M."/>
        </authorList>
    </citation>
    <scope>NUCLEOTIDE SEQUENCE</scope>
    <source>
        <strain evidence="6">HR1</strain>
    </source>
</reference>
<keyword evidence="7" id="KW-1185">Reference proteome</keyword>
<dbReference type="SUPFAM" id="SSF52540">
    <property type="entry name" value="P-loop containing nucleoside triphosphate hydrolases"/>
    <property type="match status" value="1"/>
</dbReference>
<evidence type="ECO:0000256" key="1">
    <source>
        <dbReference type="ARBA" id="ARBA00004340"/>
    </source>
</evidence>
<evidence type="ECO:0000256" key="3">
    <source>
        <dbReference type="ARBA" id="ARBA00022525"/>
    </source>
</evidence>
<dbReference type="GO" id="GO:0005576">
    <property type="term" value="C:extracellular region"/>
    <property type="evidence" value="ECO:0007669"/>
    <property type="project" value="UniProtKB-SubCell"/>
</dbReference>
<organism evidence="5 7">
    <name type="scientific">Rhizophagus clarus</name>
    <dbReference type="NCBI Taxonomy" id="94130"/>
    <lineage>
        <taxon>Eukaryota</taxon>
        <taxon>Fungi</taxon>
        <taxon>Fungi incertae sedis</taxon>
        <taxon>Mucoromycota</taxon>
        <taxon>Glomeromycotina</taxon>
        <taxon>Glomeromycetes</taxon>
        <taxon>Glomerales</taxon>
        <taxon>Glomeraceae</taxon>
        <taxon>Rhizophagus</taxon>
    </lineage>
</organism>
<evidence type="ECO:0000313" key="5">
    <source>
        <dbReference type="EMBL" id="GBC07019.1"/>
    </source>
</evidence>
<dbReference type="AlphaFoldDB" id="A0A2Z6SKU4"/>
<dbReference type="InterPro" id="IPR027417">
    <property type="entry name" value="P-loop_NTPase"/>
</dbReference>
<dbReference type="OrthoDB" id="2393210at2759"/>
<feature type="domain" description="Crinkler effector protein N-terminal" evidence="4">
    <location>
        <begin position="2"/>
        <end position="110"/>
    </location>
</feature>
<accession>A0A2Z6SKU4</accession>
<dbReference type="Proteomes" id="UP000247702">
    <property type="component" value="Unassembled WGS sequence"/>
</dbReference>